<dbReference type="Proteomes" id="UP000179266">
    <property type="component" value="Unassembled WGS sequence"/>
</dbReference>
<dbReference type="Gene3D" id="2.40.160.20">
    <property type="match status" value="1"/>
</dbReference>
<evidence type="ECO:0000256" key="1">
    <source>
        <dbReference type="ARBA" id="ARBA00022729"/>
    </source>
</evidence>
<dbReference type="EMBL" id="MGDD01000147">
    <property type="protein sequence ID" value="OGL46084.1"/>
    <property type="molecule type" value="Genomic_DNA"/>
</dbReference>
<dbReference type="Pfam" id="PF13505">
    <property type="entry name" value="OMP_b-brl"/>
    <property type="match status" value="1"/>
</dbReference>
<keyword evidence="1" id="KW-0732">Signal</keyword>
<reference evidence="3 4" key="1">
    <citation type="journal article" date="2016" name="Nat. Commun.">
        <title>Thousands of microbial genomes shed light on interconnected biogeochemical processes in an aquifer system.</title>
        <authorList>
            <person name="Anantharaman K."/>
            <person name="Brown C.T."/>
            <person name="Hug L.A."/>
            <person name="Sharon I."/>
            <person name="Castelle C.J."/>
            <person name="Probst A.J."/>
            <person name="Thomas B.C."/>
            <person name="Singh A."/>
            <person name="Wilkins M.J."/>
            <person name="Karaoz U."/>
            <person name="Brodie E.L."/>
            <person name="Williams K.H."/>
            <person name="Hubbard S.S."/>
            <person name="Banfield J.F."/>
        </authorList>
    </citation>
    <scope>NUCLEOTIDE SEQUENCE [LARGE SCALE GENOMIC DNA]</scope>
</reference>
<dbReference type="AlphaFoldDB" id="A0A1F7RYN3"/>
<dbReference type="InterPro" id="IPR027385">
    <property type="entry name" value="Beta-barrel_OMP"/>
</dbReference>
<dbReference type="InterPro" id="IPR011250">
    <property type="entry name" value="OMP/PagP_B-barrel"/>
</dbReference>
<proteinExistence type="predicted"/>
<dbReference type="SUPFAM" id="SSF56925">
    <property type="entry name" value="OMPA-like"/>
    <property type="match status" value="1"/>
</dbReference>
<evidence type="ECO:0000313" key="3">
    <source>
        <dbReference type="EMBL" id="OGL46084.1"/>
    </source>
</evidence>
<name>A0A1F7RYN3_9BACT</name>
<protein>
    <recommendedName>
        <fullName evidence="2">Outer membrane protein beta-barrel domain-containing protein</fullName>
    </recommendedName>
</protein>
<feature type="domain" description="Outer membrane protein beta-barrel" evidence="2">
    <location>
        <begin position="14"/>
        <end position="189"/>
    </location>
</feature>
<comment type="caution">
    <text evidence="3">The sequence shown here is derived from an EMBL/GenBank/DDBJ whole genome shotgun (WGS) entry which is preliminary data.</text>
</comment>
<evidence type="ECO:0000259" key="2">
    <source>
        <dbReference type="Pfam" id="PF13505"/>
    </source>
</evidence>
<sequence>MKFKYGFILSHILVFVLFFPVFSQAKSVGDEFGVSMGLTRINNSGYGDVYGPMNLSFGAKYEIFFADRRRLGAEIGFRLNYDKGETTKLGNSASFLTLPIYVGLKFRYVSESKWYPYFGAGIQQLYFSESVDQEGFADESGSKTGYYFQTGLHRKWGRAKSTFYEFRYSSTSLDGNSSGTGGKSPNTGAVDFIFGISFSVR</sequence>
<accession>A0A1F7RYN3</accession>
<organism evidence="3 4">
    <name type="scientific">Candidatus Schekmanbacteria bacterium RBG_13_48_7</name>
    <dbReference type="NCBI Taxonomy" id="1817878"/>
    <lineage>
        <taxon>Bacteria</taxon>
        <taxon>Candidatus Schekmaniibacteriota</taxon>
    </lineage>
</organism>
<evidence type="ECO:0000313" key="4">
    <source>
        <dbReference type="Proteomes" id="UP000179266"/>
    </source>
</evidence>
<gene>
    <name evidence="3" type="ORF">A2161_17400</name>
</gene>